<dbReference type="GO" id="GO:0005886">
    <property type="term" value="C:plasma membrane"/>
    <property type="evidence" value="ECO:0007669"/>
    <property type="project" value="UniProtKB-SubCell"/>
</dbReference>
<evidence type="ECO:0000256" key="5">
    <source>
        <dbReference type="ARBA" id="ARBA00023136"/>
    </source>
</evidence>
<dbReference type="EMBL" id="CAJNOR010000740">
    <property type="protein sequence ID" value="CAF0995795.1"/>
    <property type="molecule type" value="Genomic_DNA"/>
</dbReference>
<dbReference type="PANTHER" id="PTHR12231:SF253">
    <property type="entry name" value="DPR-INTERACTING PROTEIN ETA, ISOFORM B-RELATED"/>
    <property type="match status" value="1"/>
</dbReference>
<dbReference type="GO" id="GO:0043005">
    <property type="term" value="C:neuron projection"/>
    <property type="evidence" value="ECO:0007669"/>
    <property type="project" value="TreeGrafter"/>
</dbReference>
<dbReference type="SMART" id="SM00408">
    <property type="entry name" value="IGc2"/>
    <property type="match status" value="2"/>
</dbReference>
<feature type="chain" id="PRO_5035599102" description="Ig-like domain-containing protein" evidence="9">
    <location>
        <begin position="22"/>
        <end position="395"/>
    </location>
</feature>
<evidence type="ECO:0000259" key="10">
    <source>
        <dbReference type="PROSITE" id="PS50835"/>
    </source>
</evidence>
<keyword evidence="5" id="KW-0472">Membrane</keyword>
<dbReference type="InterPro" id="IPR036179">
    <property type="entry name" value="Ig-like_dom_sf"/>
</dbReference>
<dbReference type="OrthoDB" id="9972932at2759"/>
<organism evidence="11 14">
    <name type="scientific">Adineta ricciae</name>
    <name type="common">Rotifer</name>
    <dbReference type="NCBI Taxonomy" id="249248"/>
    <lineage>
        <taxon>Eukaryota</taxon>
        <taxon>Metazoa</taxon>
        <taxon>Spiralia</taxon>
        <taxon>Gnathifera</taxon>
        <taxon>Rotifera</taxon>
        <taxon>Eurotatoria</taxon>
        <taxon>Bdelloidea</taxon>
        <taxon>Adinetida</taxon>
        <taxon>Adinetidae</taxon>
        <taxon>Adineta</taxon>
    </lineage>
</organism>
<evidence type="ECO:0000313" key="13">
    <source>
        <dbReference type="Proteomes" id="UP000663828"/>
    </source>
</evidence>
<evidence type="ECO:0000256" key="3">
    <source>
        <dbReference type="ARBA" id="ARBA00022729"/>
    </source>
</evidence>
<dbReference type="PROSITE" id="PS50835">
    <property type="entry name" value="IG_LIKE"/>
    <property type="match status" value="1"/>
</dbReference>
<protein>
    <recommendedName>
        <fullName evidence="10">Ig-like domain-containing protein</fullName>
    </recommendedName>
</protein>
<sequence>MKTSWDFFAYFICVSISSSYAETTPRFDMRDKDGIIFDPIAPRAGERLVAKCTLVGLTPSDKRHVEWSLERFNDGKNFTLAVDSDVLQFNQPVPRLQAIHGTDSPDWYLIFDPLDRDDIGNLTCRLTDTNLRDVYLTRFLNVISEPVVLESSTKDIEVNEGDSVTLICNTQGYPVPKIEWQKADAAPLSSGYIRQVGSQLHLHRVTSRDTGIYKCLASNLVGFGSEWTLKLSVRFRPFIYCQNEVGQATDFQVDVYMECYVHGYPAPKISWRKERSAGLPNMKYDTDIWNSQKYLIEATIPEMSICTDCILSRLTIINVEQADLGHYYINATSPNFPPEYGRITLYQTPDCQQFITHRDNKGCKRIYTQISSSDKLFPHYSAFHVFISLMFIRFF</sequence>
<keyword evidence="2" id="KW-1003">Cell membrane</keyword>
<dbReference type="Proteomes" id="UP000663828">
    <property type="component" value="Unassembled WGS sequence"/>
</dbReference>
<dbReference type="InterPro" id="IPR003598">
    <property type="entry name" value="Ig_sub2"/>
</dbReference>
<dbReference type="SUPFAM" id="SSF48726">
    <property type="entry name" value="Immunoglobulin"/>
    <property type="match status" value="2"/>
</dbReference>
<dbReference type="PANTHER" id="PTHR12231">
    <property type="entry name" value="CTX-RELATED TYPE I TRANSMEMBRANE PROTEIN"/>
    <property type="match status" value="1"/>
</dbReference>
<evidence type="ECO:0000256" key="9">
    <source>
        <dbReference type="SAM" id="SignalP"/>
    </source>
</evidence>
<reference evidence="11" key="1">
    <citation type="submission" date="2021-02" db="EMBL/GenBank/DDBJ databases">
        <authorList>
            <person name="Nowell W R."/>
        </authorList>
    </citation>
    <scope>NUCLEOTIDE SEQUENCE</scope>
</reference>
<dbReference type="SMART" id="SM00409">
    <property type="entry name" value="IG"/>
    <property type="match status" value="3"/>
</dbReference>
<dbReference type="InterPro" id="IPR051170">
    <property type="entry name" value="Neural/epithelial_adhesion"/>
</dbReference>
<dbReference type="FunFam" id="2.60.40.10:FF:000005">
    <property type="entry name" value="Neuronal cell adhesion molecule"/>
    <property type="match status" value="1"/>
</dbReference>
<keyword evidence="6" id="KW-1015">Disulfide bond</keyword>
<dbReference type="Gene3D" id="2.60.40.10">
    <property type="entry name" value="Immunoglobulins"/>
    <property type="match status" value="2"/>
</dbReference>
<evidence type="ECO:0000313" key="12">
    <source>
        <dbReference type="EMBL" id="CAF0995795.1"/>
    </source>
</evidence>
<dbReference type="InterPro" id="IPR003599">
    <property type="entry name" value="Ig_sub"/>
</dbReference>
<accession>A0A813YLI9</accession>
<evidence type="ECO:0000256" key="8">
    <source>
        <dbReference type="ARBA" id="ARBA00023319"/>
    </source>
</evidence>
<keyword evidence="8" id="KW-0393">Immunoglobulin domain</keyword>
<keyword evidence="7" id="KW-0325">Glycoprotein</keyword>
<keyword evidence="3 9" id="KW-0732">Signal</keyword>
<gene>
    <name evidence="11" type="ORF">EDS130_LOCUS9027</name>
    <name evidence="12" type="ORF">XAT740_LOCUS12939</name>
</gene>
<evidence type="ECO:0000313" key="11">
    <source>
        <dbReference type="EMBL" id="CAF0885875.1"/>
    </source>
</evidence>
<comment type="subcellular location">
    <subcellularLocation>
        <location evidence="1">Cell membrane</location>
    </subcellularLocation>
</comment>
<proteinExistence type="predicted"/>
<name>A0A813YLI9_ADIRI</name>
<feature type="domain" description="Ig-like" evidence="10">
    <location>
        <begin position="146"/>
        <end position="232"/>
    </location>
</feature>
<feature type="signal peptide" evidence="9">
    <location>
        <begin position="1"/>
        <end position="21"/>
    </location>
</feature>
<dbReference type="InterPro" id="IPR007110">
    <property type="entry name" value="Ig-like_dom"/>
</dbReference>
<dbReference type="InterPro" id="IPR013783">
    <property type="entry name" value="Ig-like_fold"/>
</dbReference>
<evidence type="ECO:0000256" key="7">
    <source>
        <dbReference type="ARBA" id="ARBA00023180"/>
    </source>
</evidence>
<evidence type="ECO:0000256" key="6">
    <source>
        <dbReference type="ARBA" id="ARBA00023157"/>
    </source>
</evidence>
<dbReference type="Pfam" id="PF13927">
    <property type="entry name" value="Ig_3"/>
    <property type="match status" value="1"/>
</dbReference>
<keyword evidence="13" id="KW-1185">Reference proteome</keyword>
<dbReference type="EMBL" id="CAJNOJ010000029">
    <property type="protein sequence ID" value="CAF0885875.1"/>
    <property type="molecule type" value="Genomic_DNA"/>
</dbReference>
<evidence type="ECO:0000256" key="4">
    <source>
        <dbReference type="ARBA" id="ARBA00022737"/>
    </source>
</evidence>
<evidence type="ECO:0000256" key="2">
    <source>
        <dbReference type="ARBA" id="ARBA00022475"/>
    </source>
</evidence>
<comment type="caution">
    <text evidence="11">The sequence shown here is derived from an EMBL/GenBank/DDBJ whole genome shotgun (WGS) entry which is preliminary data.</text>
</comment>
<keyword evidence="4" id="KW-0677">Repeat</keyword>
<dbReference type="AlphaFoldDB" id="A0A813YLI9"/>
<evidence type="ECO:0000313" key="14">
    <source>
        <dbReference type="Proteomes" id="UP000663852"/>
    </source>
</evidence>
<dbReference type="Proteomes" id="UP000663852">
    <property type="component" value="Unassembled WGS sequence"/>
</dbReference>
<evidence type="ECO:0000256" key="1">
    <source>
        <dbReference type="ARBA" id="ARBA00004236"/>
    </source>
</evidence>